<gene>
    <name evidence="1" type="ORF">HYN48_09045</name>
</gene>
<sequence length="70" mass="8086">MMSERRSEDAFKTFYHRDAKQIEYPNLVTKNVAVRTLEDLKAGSERGALWAKCGKRQLVFLSRNIPDPDS</sequence>
<keyword evidence="2" id="KW-1185">Reference proteome</keyword>
<dbReference type="EMBL" id="CP028811">
    <property type="protein sequence ID" value="AWA30214.1"/>
    <property type="molecule type" value="Genomic_DNA"/>
</dbReference>
<protein>
    <submittedName>
        <fullName evidence="1">Uncharacterized protein</fullName>
    </submittedName>
</protein>
<dbReference type="AlphaFoldDB" id="A0A2S0REZ0"/>
<accession>A0A2S0REZ0</accession>
<dbReference type="KEGG" id="fmg:HYN48_09045"/>
<name>A0A2S0REZ0_9FLAO</name>
<evidence type="ECO:0000313" key="1">
    <source>
        <dbReference type="EMBL" id="AWA30214.1"/>
    </source>
</evidence>
<dbReference type="Proteomes" id="UP000244193">
    <property type="component" value="Chromosome"/>
</dbReference>
<reference evidence="1 2" key="1">
    <citation type="submission" date="2018-04" db="EMBL/GenBank/DDBJ databases">
        <title>Genome sequencing of Flavobacterium sp. HYN0048.</title>
        <authorList>
            <person name="Yi H."/>
            <person name="Baek C."/>
        </authorList>
    </citation>
    <scope>NUCLEOTIDE SEQUENCE [LARGE SCALE GENOMIC DNA]</scope>
    <source>
        <strain evidence="1 2">HYN0048</strain>
    </source>
</reference>
<organism evidence="1 2">
    <name type="scientific">Flavobacterium magnum</name>
    <dbReference type="NCBI Taxonomy" id="2162713"/>
    <lineage>
        <taxon>Bacteria</taxon>
        <taxon>Pseudomonadati</taxon>
        <taxon>Bacteroidota</taxon>
        <taxon>Flavobacteriia</taxon>
        <taxon>Flavobacteriales</taxon>
        <taxon>Flavobacteriaceae</taxon>
        <taxon>Flavobacterium</taxon>
    </lineage>
</organism>
<evidence type="ECO:0000313" key="2">
    <source>
        <dbReference type="Proteomes" id="UP000244193"/>
    </source>
</evidence>
<proteinExistence type="predicted"/>